<proteinExistence type="predicted"/>
<protein>
    <recommendedName>
        <fullName evidence="4">Phospholipase A2 domain-containing protein</fullName>
    </recommendedName>
</protein>
<organism evidence="2 3">
    <name type="scientific">Danionella cerebrum</name>
    <dbReference type="NCBI Taxonomy" id="2873325"/>
    <lineage>
        <taxon>Eukaryota</taxon>
        <taxon>Metazoa</taxon>
        <taxon>Chordata</taxon>
        <taxon>Craniata</taxon>
        <taxon>Vertebrata</taxon>
        <taxon>Euteleostomi</taxon>
        <taxon>Actinopterygii</taxon>
        <taxon>Neopterygii</taxon>
        <taxon>Teleostei</taxon>
        <taxon>Ostariophysi</taxon>
        <taxon>Cypriniformes</taxon>
        <taxon>Danionidae</taxon>
        <taxon>Danioninae</taxon>
        <taxon>Danionella</taxon>
    </lineage>
</organism>
<accession>A0A553QM64</accession>
<comment type="caution">
    <text evidence="2">The sequence shown here is derived from an EMBL/GenBank/DDBJ whole genome shotgun (WGS) entry which is preliminary data.</text>
</comment>
<dbReference type="Proteomes" id="UP000316079">
    <property type="component" value="Unassembled WGS sequence"/>
</dbReference>
<dbReference type="OrthoDB" id="8856917at2759"/>
<gene>
    <name evidence="2" type="ORF">DNTS_023033</name>
</gene>
<feature type="region of interest" description="Disordered" evidence="1">
    <location>
        <begin position="37"/>
        <end position="111"/>
    </location>
</feature>
<evidence type="ECO:0000256" key="1">
    <source>
        <dbReference type="SAM" id="MobiDB-lite"/>
    </source>
</evidence>
<evidence type="ECO:0008006" key="4">
    <source>
        <dbReference type="Google" id="ProtNLM"/>
    </source>
</evidence>
<reference evidence="2 3" key="1">
    <citation type="journal article" date="2019" name="Sci. Data">
        <title>Hybrid genome assembly and annotation of Danionella translucida.</title>
        <authorList>
            <person name="Kadobianskyi M."/>
            <person name="Schulze L."/>
            <person name="Schuelke M."/>
            <person name="Judkewitz B."/>
        </authorList>
    </citation>
    <scope>NUCLEOTIDE SEQUENCE [LARGE SCALE GENOMIC DNA]</scope>
    <source>
        <strain evidence="2 3">Bolton</strain>
    </source>
</reference>
<dbReference type="STRING" id="623744.A0A553QM64"/>
<sequence length="111" mass="12316">MFTSAAKGESSGVSVCDRLQCVCDLSTAKCMAASHFNQSVTSSCSGPRPLCPHTPQAQSSNQESSEESKEMSQSQPQHTGSKQPREEEGEEEEREQEEEEEEEKENEEEEE</sequence>
<evidence type="ECO:0000313" key="2">
    <source>
        <dbReference type="EMBL" id="TRY91017.1"/>
    </source>
</evidence>
<feature type="compositionally biased region" description="Acidic residues" evidence="1">
    <location>
        <begin position="87"/>
        <end position="111"/>
    </location>
</feature>
<keyword evidence="3" id="KW-1185">Reference proteome</keyword>
<name>A0A553QM64_9TELE</name>
<dbReference type="AlphaFoldDB" id="A0A553QM64"/>
<dbReference type="EMBL" id="SRMA01025786">
    <property type="protein sequence ID" value="TRY91017.1"/>
    <property type="molecule type" value="Genomic_DNA"/>
</dbReference>
<evidence type="ECO:0000313" key="3">
    <source>
        <dbReference type="Proteomes" id="UP000316079"/>
    </source>
</evidence>